<dbReference type="InterPro" id="IPR050177">
    <property type="entry name" value="Lipid_A_modif_metabolic_enz"/>
</dbReference>
<dbReference type="EMBL" id="MFKF01000023">
    <property type="protein sequence ID" value="OGG56853.1"/>
    <property type="molecule type" value="Genomic_DNA"/>
</dbReference>
<dbReference type="Gene3D" id="3.40.50.720">
    <property type="entry name" value="NAD(P)-binding Rossmann-like Domain"/>
    <property type="match status" value="1"/>
</dbReference>
<accession>A0A1F6D5X3</accession>
<sequence length="345" mass="37430">MTTTTKLDVPLIEDEKALIDQMTTPSPEVRKAVSQIDDDLMILGVSGKMGPTLAELLVRAGARRRVLGVARFSDPTQRDALEAAGVRTIKCDLLDDSSLSALPDAGHIFLMAGFKFGATGNEALTWAMNTLVPAKVMQRFPKAKVVYVSSGNVYRFARVDKGGAREGDPLEPIGEYAQSRLGGERMVQFYASRNGTPAVIVRLFYATELRYGIILDIATKVWGRRPIDLAMGYVNQIWQGDANASLARAFPLCESPARVINLTGAEVLSVREVAQRLGAIMGVAPIFEGRESETALLGDATECLKAFGPPSVPPATLVEWVAHWVMRGGVTLNKPTKYESRTGTF</sequence>
<name>A0A1F6D5X3_HANXR</name>
<dbReference type="AlphaFoldDB" id="A0A1F6D5X3"/>
<dbReference type="PANTHER" id="PTHR43245:SF13">
    <property type="entry name" value="UDP-D-APIOSE_UDP-D-XYLOSE SYNTHASE 2"/>
    <property type="match status" value="1"/>
</dbReference>
<reference evidence="2 3" key="1">
    <citation type="journal article" date="2016" name="Nat. Commun.">
        <title>Thousands of microbial genomes shed light on interconnected biogeochemical processes in an aquifer system.</title>
        <authorList>
            <person name="Anantharaman K."/>
            <person name="Brown C.T."/>
            <person name="Hug L.A."/>
            <person name="Sharon I."/>
            <person name="Castelle C.J."/>
            <person name="Probst A.J."/>
            <person name="Thomas B.C."/>
            <person name="Singh A."/>
            <person name="Wilkins M.J."/>
            <person name="Karaoz U."/>
            <person name="Brodie E.L."/>
            <person name="Williams K.H."/>
            <person name="Hubbard S.S."/>
            <person name="Banfield J.F."/>
        </authorList>
    </citation>
    <scope>NUCLEOTIDE SEQUENCE [LARGE SCALE GENOMIC DNA]</scope>
    <source>
        <strain evidence="3">RIFCSPLOWO2_12_FULL_64_10</strain>
    </source>
</reference>
<gene>
    <name evidence="2" type="ORF">A3F84_10690</name>
</gene>
<dbReference type="InterPro" id="IPR036291">
    <property type="entry name" value="NAD(P)-bd_dom_sf"/>
</dbReference>
<protein>
    <recommendedName>
        <fullName evidence="1">NAD-dependent epimerase/dehydratase domain-containing protein</fullName>
    </recommendedName>
</protein>
<proteinExistence type="predicted"/>
<dbReference type="Proteomes" id="UP000178606">
    <property type="component" value="Unassembled WGS sequence"/>
</dbReference>
<dbReference type="InterPro" id="IPR001509">
    <property type="entry name" value="Epimerase_deHydtase"/>
</dbReference>
<evidence type="ECO:0000259" key="1">
    <source>
        <dbReference type="Pfam" id="PF01370"/>
    </source>
</evidence>
<evidence type="ECO:0000313" key="2">
    <source>
        <dbReference type="EMBL" id="OGG56853.1"/>
    </source>
</evidence>
<dbReference type="Pfam" id="PF01370">
    <property type="entry name" value="Epimerase"/>
    <property type="match status" value="1"/>
</dbReference>
<evidence type="ECO:0000313" key="3">
    <source>
        <dbReference type="Proteomes" id="UP000178606"/>
    </source>
</evidence>
<dbReference type="SUPFAM" id="SSF51735">
    <property type="entry name" value="NAD(P)-binding Rossmann-fold domains"/>
    <property type="match status" value="1"/>
</dbReference>
<organism evidence="2 3">
    <name type="scientific">Handelsmanbacteria sp. (strain RIFCSPLOWO2_12_FULL_64_10)</name>
    <dbReference type="NCBI Taxonomy" id="1817868"/>
    <lineage>
        <taxon>Bacteria</taxon>
        <taxon>Candidatus Handelsmaniibacteriota</taxon>
    </lineage>
</organism>
<comment type="caution">
    <text evidence="2">The sequence shown here is derived from an EMBL/GenBank/DDBJ whole genome shotgun (WGS) entry which is preliminary data.</text>
</comment>
<dbReference type="PANTHER" id="PTHR43245">
    <property type="entry name" value="BIFUNCTIONAL POLYMYXIN RESISTANCE PROTEIN ARNA"/>
    <property type="match status" value="1"/>
</dbReference>
<feature type="domain" description="NAD-dependent epimerase/dehydratase" evidence="1">
    <location>
        <begin position="41"/>
        <end position="204"/>
    </location>
</feature>